<name>A0A081N8N7_9GAMM</name>
<sequence>MNGTGIIFRRELGSYFATPLAYVFIVIFLMLTGAFTFYLGRFYEMRQADLSAFFNFHPWLYLFLIPAISMRLWAEERKTGTLELLLTLPISLNQAVLGKFLAAWVFSGIALALTFPIWITVNYLGQPDNGVILAGYIGSWLMAGGFLAIGSCLSAMTQNQVIAFIMTVVVCFLFVLAGFPLVLDAFRGWAPQWLVDGIAALSFMTHFDAISKGVLDLRDVLYFIVMMLAWLIATAITIDMKKAD</sequence>
<feature type="transmembrane region" description="Helical" evidence="6">
    <location>
        <begin position="12"/>
        <end position="38"/>
    </location>
</feature>
<comment type="subcellular location">
    <subcellularLocation>
        <location evidence="1">Cell membrane</location>
        <topology evidence="1">Multi-pass membrane protein</topology>
    </subcellularLocation>
</comment>
<dbReference type="PANTHER" id="PTHR30294:SF29">
    <property type="entry name" value="MULTIDRUG ABC TRANSPORTER PERMEASE YBHS-RELATED"/>
    <property type="match status" value="1"/>
</dbReference>
<dbReference type="PANTHER" id="PTHR30294">
    <property type="entry name" value="MEMBRANE COMPONENT OF ABC TRANSPORTER YHHJ-RELATED"/>
    <property type="match status" value="1"/>
</dbReference>
<dbReference type="eggNOG" id="COG1277">
    <property type="taxonomic scope" value="Bacteria"/>
</dbReference>
<keyword evidence="2" id="KW-1003">Cell membrane</keyword>
<proteinExistence type="predicted"/>
<reference evidence="8 9" key="1">
    <citation type="submission" date="2014-06" db="EMBL/GenBank/DDBJ databases">
        <title>Whole Genome Sequences of Three Symbiotic Endozoicomonas Bacteria.</title>
        <authorList>
            <person name="Neave M.J."/>
            <person name="Apprill A."/>
            <person name="Voolstra C.R."/>
        </authorList>
    </citation>
    <scope>NUCLEOTIDE SEQUENCE [LARGE SCALE GENOMIC DNA]</scope>
    <source>
        <strain evidence="8 9">LMG 24815</strain>
    </source>
</reference>
<evidence type="ECO:0000313" key="8">
    <source>
        <dbReference type="EMBL" id="KEQ14810.1"/>
    </source>
</evidence>
<gene>
    <name evidence="8" type="ORF">GZ77_11065</name>
</gene>
<organism evidence="8 9">
    <name type="scientific">Endozoicomonas montiporae</name>
    <dbReference type="NCBI Taxonomy" id="1027273"/>
    <lineage>
        <taxon>Bacteria</taxon>
        <taxon>Pseudomonadati</taxon>
        <taxon>Pseudomonadota</taxon>
        <taxon>Gammaproteobacteria</taxon>
        <taxon>Oceanospirillales</taxon>
        <taxon>Endozoicomonadaceae</taxon>
        <taxon>Endozoicomonas</taxon>
    </lineage>
</organism>
<evidence type="ECO:0000256" key="3">
    <source>
        <dbReference type="ARBA" id="ARBA00022692"/>
    </source>
</evidence>
<keyword evidence="9" id="KW-1185">Reference proteome</keyword>
<keyword evidence="4 6" id="KW-1133">Transmembrane helix</keyword>
<dbReference type="Proteomes" id="UP000028006">
    <property type="component" value="Unassembled WGS sequence"/>
</dbReference>
<evidence type="ECO:0000256" key="5">
    <source>
        <dbReference type="ARBA" id="ARBA00023136"/>
    </source>
</evidence>
<comment type="caution">
    <text evidence="8">The sequence shown here is derived from an EMBL/GenBank/DDBJ whole genome shotgun (WGS) entry which is preliminary data.</text>
</comment>
<feature type="transmembrane region" description="Helical" evidence="6">
    <location>
        <begin position="220"/>
        <end position="238"/>
    </location>
</feature>
<protein>
    <submittedName>
        <fullName evidence="8">ABC transporter permease</fullName>
    </submittedName>
</protein>
<feature type="transmembrane region" description="Helical" evidence="6">
    <location>
        <begin position="58"/>
        <end position="74"/>
    </location>
</feature>
<dbReference type="InterPro" id="IPR051449">
    <property type="entry name" value="ABC-2_transporter_component"/>
</dbReference>
<evidence type="ECO:0000256" key="1">
    <source>
        <dbReference type="ARBA" id="ARBA00004651"/>
    </source>
</evidence>
<feature type="domain" description="ABC-2 type transporter transmembrane" evidence="7">
    <location>
        <begin position="55"/>
        <end position="234"/>
    </location>
</feature>
<dbReference type="RefSeq" id="WP_034874890.1">
    <property type="nucleotide sequence ID" value="NZ_JOKG01000002.1"/>
</dbReference>
<evidence type="ECO:0000256" key="6">
    <source>
        <dbReference type="SAM" id="Phobius"/>
    </source>
</evidence>
<dbReference type="InterPro" id="IPR013525">
    <property type="entry name" value="ABC2_TM"/>
</dbReference>
<dbReference type="AlphaFoldDB" id="A0A081N8N7"/>
<dbReference type="GO" id="GO:0140359">
    <property type="term" value="F:ABC-type transporter activity"/>
    <property type="evidence" value="ECO:0007669"/>
    <property type="project" value="InterPro"/>
</dbReference>
<keyword evidence="5 6" id="KW-0472">Membrane</keyword>
<feature type="transmembrane region" description="Helical" evidence="6">
    <location>
        <begin position="95"/>
        <end position="119"/>
    </location>
</feature>
<evidence type="ECO:0000259" key="7">
    <source>
        <dbReference type="Pfam" id="PF12698"/>
    </source>
</evidence>
<accession>A0A081N8N7</accession>
<feature type="transmembrane region" description="Helical" evidence="6">
    <location>
        <begin position="131"/>
        <end position="149"/>
    </location>
</feature>
<evidence type="ECO:0000256" key="2">
    <source>
        <dbReference type="ARBA" id="ARBA00022475"/>
    </source>
</evidence>
<keyword evidence="3 6" id="KW-0812">Transmembrane</keyword>
<feature type="transmembrane region" description="Helical" evidence="6">
    <location>
        <begin position="161"/>
        <end position="183"/>
    </location>
</feature>
<dbReference type="GO" id="GO:0005886">
    <property type="term" value="C:plasma membrane"/>
    <property type="evidence" value="ECO:0007669"/>
    <property type="project" value="UniProtKB-SubCell"/>
</dbReference>
<evidence type="ECO:0000256" key="4">
    <source>
        <dbReference type="ARBA" id="ARBA00022989"/>
    </source>
</evidence>
<dbReference type="EMBL" id="JOKG01000002">
    <property type="protein sequence ID" value="KEQ14810.1"/>
    <property type="molecule type" value="Genomic_DNA"/>
</dbReference>
<dbReference type="Pfam" id="PF12698">
    <property type="entry name" value="ABC2_membrane_3"/>
    <property type="match status" value="1"/>
</dbReference>
<evidence type="ECO:0000313" key="9">
    <source>
        <dbReference type="Proteomes" id="UP000028006"/>
    </source>
</evidence>